<dbReference type="Proteomes" id="UP000076871">
    <property type="component" value="Unassembled WGS sequence"/>
</dbReference>
<organism evidence="1 2">
    <name type="scientific">Laetiporus sulphureus 93-53</name>
    <dbReference type="NCBI Taxonomy" id="1314785"/>
    <lineage>
        <taxon>Eukaryota</taxon>
        <taxon>Fungi</taxon>
        <taxon>Dikarya</taxon>
        <taxon>Basidiomycota</taxon>
        <taxon>Agaricomycotina</taxon>
        <taxon>Agaricomycetes</taxon>
        <taxon>Polyporales</taxon>
        <taxon>Laetiporus</taxon>
    </lineage>
</organism>
<dbReference type="RefSeq" id="XP_040757383.1">
    <property type="nucleotide sequence ID" value="XM_040913638.1"/>
</dbReference>
<accession>A0A165ATM5</accession>
<reference evidence="1 2" key="1">
    <citation type="journal article" date="2016" name="Mol. Biol. Evol.">
        <title>Comparative Genomics of Early-Diverging Mushroom-Forming Fungi Provides Insights into the Origins of Lignocellulose Decay Capabilities.</title>
        <authorList>
            <person name="Nagy L.G."/>
            <person name="Riley R."/>
            <person name="Tritt A."/>
            <person name="Adam C."/>
            <person name="Daum C."/>
            <person name="Floudas D."/>
            <person name="Sun H."/>
            <person name="Yadav J.S."/>
            <person name="Pangilinan J."/>
            <person name="Larsson K.H."/>
            <person name="Matsuura K."/>
            <person name="Barry K."/>
            <person name="Labutti K."/>
            <person name="Kuo R."/>
            <person name="Ohm R.A."/>
            <person name="Bhattacharya S.S."/>
            <person name="Shirouzu T."/>
            <person name="Yoshinaga Y."/>
            <person name="Martin F.M."/>
            <person name="Grigoriev I.V."/>
            <person name="Hibbett D.S."/>
        </authorList>
    </citation>
    <scope>NUCLEOTIDE SEQUENCE [LARGE SCALE GENOMIC DNA]</scope>
    <source>
        <strain evidence="1 2">93-53</strain>
    </source>
</reference>
<protein>
    <submittedName>
        <fullName evidence="1">Uncharacterized protein</fullName>
    </submittedName>
</protein>
<gene>
    <name evidence="1" type="ORF">LAESUDRAFT_765315</name>
</gene>
<keyword evidence="2" id="KW-1185">Reference proteome</keyword>
<sequence>MELEAKQSDSQILLSLNALLEESVTARQRDTAILAKLNNQSDELLKRVQETPAQKLKSVYTFDKITPFESGVLTPYINDMHRLQLSIQEAVSIGMLNAIKEELRELDQAFHL</sequence>
<name>A0A165ATM5_9APHY</name>
<evidence type="ECO:0000313" key="2">
    <source>
        <dbReference type="Proteomes" id="UP000076871"/>
    </source>
</evidence>
<dbReference type="AlphaFoldDB" id="A0A165ATM5"/>
<dbReference type="EMBL" id="KV427744">
    <property type="protein sequence ID" value="KZS99642.1"/>
    <property type="molecule type" value="Genomic_DNA"/>
</dbReference>
<evidence type="ECO:0000313" key="1">
    <source>
        <dbReference type="EMBL" id="KZS99642.1"/>
    </source>
</evidence>
<dbReference type="GeneID" id="63830666"/>
<dbReference type="InParanoid" id="A0A165ATM5"/>
<proteinExistence type="predicted"/>